<feature type="compositionally biased region" description="Low complexity" evidence="1">
    <location>
        <begin position="31"/>
        <end position="55"/>
    </location>
</feature>
<keyword evidence="3" id="KW-1185">Reference proteome</keyword>
<accession>A0ABV9USN4</accession>
<gene>
    <name evidence="2" type="ORF">ACFPFX_24100</name>
</gene>
<evidence type="ECO:0008006" key="4">
    <source>
        <dbReference type="Google" id="ProtNLM"/>
    </source>
</evidence>
<comment type="caution">
    <text evidence="2">The sequence shown here is derived from an EMBL/GenBank/DDBJ whole genome shotgun (WGS) entry which is preliminary data.</text>
</comment>
<evidence type="ECO:0000256" key="1">
    <source>
        <dbReference type="SAM" id="MobiDB-lite"/>
    </source>
</evidence>
<dbReference type="RefSeq" id="WP_344376924.1">
    <property type="nucleotide sequence ID" value="NZ_BAAASQ010000016.1"/>
</dbReference>
<sequence length="178" mass="17128">MAIAAGLGLALTGFSSHGSHGKSHSSGGGCSNSHKSNGSSSGGTSDDSSSGSGSSTSGGGGSYNGNRYDSNNTTGSTTSGSTSSGNRTATATTYVVTCASAAKGETDSTIKVSTGSGGSGRRSYQVRVMFYDKAGAVVDRGTASVSLGPNASSTVTVPMSNPALLARVDLCGSEATAG</sequence>
<feature type="region of interest" description="Disordered" evidence="1">
    <location>
        <begin position="13"/>
        <end position="88"/>
    </location>
</feature>
<evidence type="ECO:0000313" key="3">
    <source>
        <dbReference type="Proteomes" id="UP001595834"/>
    </source>
</evidence>
<dbReference type="EMBL" id="JBHSIZ010000030">
    <property type="protein sequence ID" value="MFC4959378.1"/>
    <property type="molecule type" value="Genomic_DNA"/>
</dbReference>
<protein>
    <recommendedName>
        <fullName evidence="4">Secreted protein</fullName>
    </recommendedName>
</protein>
<reference evidence="3" key="1">
    <citation type="journal article" date="2019" name="Int. J. Syst. Evol. Microbiol.">
        <title>The Global Catalogue of Microorganisms (GCM) 10K type strain sequencing project: providing services to taxonomists for standard genome sequencing and annotation.</title>
        <authorList>
            <consortium name="The Broad Institute Genomics Platform"/>
            <consortium name="The Broad Institute Genome Sequencing Center for Infectious Disease"/>
            <person name="Wu L."/>
            <person name="Ma J."/>
        </authorList>
    </citation>
    <scope>NUCLEOTIDE SEQUENCE [LARGE SCALE GENOMIC DNA]</scope>
    <source>
        <strain evidence="3">CCM 7224</strain>
    </source>
</reference>
<evidence type="ECO:0000313" key="2">
    <source>
        <dbReference type="EMBL" id="MFC4959378.1"/>
    </source>
</evidence>
<organism evidence="2 3">
    <name type="scientific">Streptomyces mauvecolor</name>
    <dbReference type="NCBI Taxonomy" id="58345"/>
    <lineage>
        <taxon>Bacteria</taxon>
        <taxon>Bacillati</taxon>
        <taxon>Actinomycetota</taxon>
        <taxon>Actinomycetes</taxon>
        <taxon>Kitasatosporales</taxon>
        <taxon>Streptomycetaceae</taxon>
        <taxon>Streptomyces</taxon>
    </lineage>
</organism>
<feature type="compositionally biased region" description="Low complexity" evidence="1">
    <location>
        <begin position="70"/>
        <end position="88"/>
    </location>
</feature>
<proteinExistence type="predicted"/>
<name>A0ABV9USN4_9ACTN</name>
<dbReference type="Proteomes" id="UP001595834">
    <property type="component" value="Unassembled WGS sequence"/>
</dbReference>